<dbReference type="PANTHER" id="PTHR35401:SF1">
    <property type="entry name" value="CYTOPLASMIC PROTEIN"/>
    <property type="match status" value="1"/>
</dbReference>
<dbReference type="PANTHER" id="PTHR35401">
    <property type="entry name" value="COPG FAMILY HELIX-TURN-HELIX PROTEIN-RELATED-RELATED"/>
    <property type="match status" value="1"/>
</dbReference>
<evidence type="ECO:0000256" key="5">
    <source>
        <dbReference type="ARBA" id="ARBA00023163"/>
    </source>
</evidence>
<dbReference type="SUPFAM" id="SSF47598">
    <property type="entry name" value="Ribbon-helix-helix"/>
    <property type="match status" value="1"/>
</dbReference>
<dbReference type="InterPro" id="IPR010985">
    <property type="entry name" value="Ribbon_hlx_hlx"/>
</dbReference>
<dbReference type="Proteomes" id="UP000078316">
    <property type="component" value="Unassembled WGS sequence"/>
</dbReference>
<sequence>MPANARKDHPISMRLPEADLALIDRAASLRGRSRTDFVREAAVLTAEEVLMDQRLIRLSPDAFAEFMSIISAPATVVPEIVEIAKHRAPWENQDDEG</sequence>
<evidence type="ECO:0000256" key="1">
    <source>
        <dbReference type="ARBA" id="ARBA00022491"/>
    </source>
</evidence>
<keyword evidence="1" id="KW-0678">Repressor</keyword>
<dbReference type="Pfam" id="PF08681">
    <property type="entry name" value="TacA1"/>
    <property type="match status" value="1"/>
</dbReference>
<evidence type="ECO:0000256" key="2">
    <source>
        <dbReference type="ARBA" id="ARBA00022649"/>
    </source>
</evidence>
<name>A0A179SGJ4_9HYPH</name>
<proteinExistence type="inferred from homology"/>
<dbReference type="Gene3D" id="1.20.5.780">
    <property type="entry name" value="Single helix bin"/>
    <property type="match status" value="1"/>
</dbReference>
<evidence type="ECO:0000256" key="4">
    <source>
        <dbReference type="ARBA" id="ARBA00023125"/>
    </source>
</evidence>
<dbReference type="GO" id="GO:0003677">
    <property type="term" value="F:DNA binding"/>
    <property type="evidence" value="ECO:0007669"/>
    <property type="project" value="UniProtKB-KW"/>
</dbReference>
<comment type="caution">
    <text evidence="7">The sequence shown here is derived from an EMBL/GenBank/DDBJ whole genome shotgun (WGS) entry which is preliminary data.</text>
</comment>
<protein>
    <recommendedName>
        <fullName evidence="9">CopG family transcriptional regulator</fullName>
    </recommendedName>
</protein>
<evidence type="ECO:0000256" key="3">
    <source>
        <dbReference type="ARBA" id="ARBA00023015"/>
    </source>
</evidence>
<keyword evidence="4" id="KW-0238">DNA-binding</keyword>
<gene>
    <name evidence="7" type="ORF">A5481_05650</name>
</gene>
<evidence type="ECO:0000256" key="6">
    <source>
        <dbReference type="ARBA" id="ARBA00049988"/>
    </source>
</evidence>
<keyword evidence="3" id="KW-0805">Transcription regulation</keyword>
<dbReference type="STRING" id="427683.A5481_05650"/>
<dbReference type="AlphaFoldDB" id="A0A179SGJ4"/>
<keyword evidence="5" id="KW-0804">Transcription</keyword>
<keyword evidence="2" id="KW-1277">Toxin-antitoxin system</keyword>
<evidence type="ECO:0000313" key="8">
    <source>
        <dbReference type="Proteomes" id="UP000078316"/>
    </source>
</evidence>
<accession>A0A179SGJ4</accession>
<evidence type="ECO:0000313" key="7">
    <source>
        <dbReference type="EMBL" id="OAS26532.1"/>
    </source>
</evidence>
<dbReference type="GO" id="GO:0006355">
    <property type="term" value="P:regulation of DNA-templated transcription"/>
    <property type="evidence" value="ECO:0007669"/>
    <property type="project" value="InterPro"/>
</dbReference>
<comment type="similarity">
    <text evidence="6">Belongs to the TacA antitoxin family.</text>
</comment>
<dbReference type="InterPro" id="IPR014795">
    <property type="entry name" value="TacA_1-like"/>
</dbReference>
<dbReference type="OrthoDB" id="7359199at2"/>
<dbReference type="RefSeq" id="WP_048434229.1">
    <property type="nucleotide sequence ID" value="NZ_LWHQ01000010.1"/>
</dbReference>
<dbReference type="EMBL" id="LWHQ01000010">
    <property type="protein sequence ID" value="OAS26532.1"/>
    <property type="molecule type" value="Genomic_DNA"/>
</dbReference>
<reference evidence="7 8" key="1">
    <citation type="submission" date="2016-04" db="EMBL/GenBank/DDBJ databases">
        <authorList>
            <person name="Evans L.H."/>
            <person name="Alamgir A."/>
            <person name="Owens N."/>
            <person name="Weber N.D."/>
            <person name="Virtaneva K."/>
            <person name="Barbian K."/>
            <person name="Babar A."/>
            <person name="Rosenke K."/>
        </authorList>
    </citation>
    <scope>NUCLEOTIDE SEQUENCE [LARGE SCALE GENOMIC DNA]</scope>
    <source>
        <strain evidence="7 8">PMB02</strain>
    </source>
</reference>
<evidence type="ECO:0008006" key="9">
    <source>
        <dbReference type="Google" id="ProtNLM"/>
    </source>
</evidence>
<organism evidence="7 8">
    <name type="scientific">Methylobacterium platani</name>
    <dbReference type="NCBI Taxonomy" id="427683"/>
    <lineage>
        <taxon>Bacteria</taxon>
        <taxon>Pseudomonadati</taxon>
        <taxon>Pseudomonadota</taxon>
        <taxon>Alphaproteobacteria</taxon>
        <taxon>Hyphomicrobiales</taxon>
        <taxon>Methylobacteriaceae</taxon>
        <taxon>Methylobacterium</taxon>
    </lineage>
</organism>